<name>A0A218X387_PUNGR</name>
<dbReference type="EMBL" id="MTKT01002492">
    <property type="protein sequence ID" value="OWM78832.1"/>
    <property type="molecule type" value="Genomic_DNA"/>
</dbReference>
<evidence type="ECO:0000313" key="2">
    <source>
        <dbReference type="EMBL" id="OWM78832.1"/>
    </source>
</evidence>
<dbReference type="Proteomes" id="UP000197138">
    <property type="component" value="Unassembled WGS sequence"/>
</dbReference>
<organism evidence="2 3">
    <name type="scientific">Punica granatum</name>
    <name type="common">Pomegranate</name>
    <dbReference type="NCBI Taxonomy" id="22663"/>
    <lineage>
        <taxon>Eukaryota</taxon>
        <taxon>Viridiplantae</taxon>
        <taxon>Streptophyta</taxon>
        <taxon>Embryophyta</taxon>
        <taxon>Tracheophyta</taxon>
        <taxon>Spermatophyta</taxon>
        <taxon>Magnoliopsida</taxon>
        <taxon>eudicotyledons</taxon>
        <taxon>Gunneridae</taxon>
        <taxon>Pentapetalae</taxon>
        <taxon>rosids</taxon>
        <taxon>malvids</taxon>
        <taxon>Myrtales</taxon>
        <taxon>Lythraceae</taxon>
        <taxon>Punica</taxon>
    </lineage>
</organism>
<gene>
    <name evidence="2" type="ORF">CDL15_Pgr003003</name>
</gene>
<feature type="region of interest" description="Disordered" evidence="1">
    <location>
        <begin position="14"/>
        <end position="85"/>
    </location>
</feature>
<feature type="compositionally biased region" description="Basic and acidic residues" evidence="1">
    <location>
        <begin position="62"/>
        <end position="71"/>
    </location>
</feature>
<accession>A0A218X387</accession>
<protein>
    <submittedName>
        <fullName evidence="2">Uncharacterized protein</fullName>
    </submittedName>
</protein>
<evidence type="ECO:0000256" key="1">
    <source>
        <dbReference type="SAM" id="MobiDB-lite"/>
    </source>
</evidence>
<sequence>MKEPSVSAQLFVSAFNPKSTTPSPYSSSPSLDSPAPTLSLPAAISRRLSDVNCPKPGTDGSSGKEKSKSRIAEASPVSEKSPETHHAGVLELNYKILAHSSGRSSEDIRSVICLLLDR</sequence>
<feature type="compositionally biased region" description="Low complexity" evidence="1">
    <location>
        <begin position="17"/>
        <end position="45"/>
    </location>
</feature>
<dbReference type="AlphaFoldDB" id="A0A218X387"/>
<proteinExistence type="predicted"/>
<reference evidence="3" key="1">
    <citation type="journal article" date="2017" name="Plant J.">
        <title>The pomegranate (Punica granatum L.) genome and the genomics of punicalagin biosynthesis.</title>
        <authorList>
            <person name="Qin G."/>
            <person name="Xu C."/>
            <person name="Ming R."/>
            <person name="Tang H."/>
            <person name="Guyot R."/>
            <person name="Kramer E.M."/>
            <person name="Hu Y."/>
            <person name="Yi X."/>
            <person name="Qi Y."/>
            <person name="Xu X."/>
            <person name="Gao Z."/>
            <person name="Pan H."/>
            <person name="Jian J."/>
            <person name="Tian Y."/>
            <person name="Yue Z."/>
            <person name="Xu Y."/>
        </authorList>
    </citation>
    <scope>NUCLEOTIDE SEQUENCE [LARGE SCALE GENOMIC DNA]</scope>
    <source>
        <strain evidence="3">cv. Dabenzi</strain>
    </source>
</reference>
<evidence type="ECO:0000313" key="3">
    <source>
        <dbReference type="Proteomes" id="UP000197138"/>
    </source>
</evidence>
<comment type="caution">
    <text evidence="2">The sequence shown here is derived from an EMBL/GenBank/DDBJ whole genome shotgun (WGS) entry which is preliminary data.</text>
</comment>